<proteinExistence type="predicted"/>
<name>A0ACC5RF09_9HYPH</name>
<protein>
    <submittedName>
        <fullName evidence="1">LysR family transcriptional regulator</fullName>
    </submittedName>
</protein>
<organism evidence="1 2">
    <name type="scientific">Taklimakanibacter albus</name>
    <dbReference type="NCBI Taxonomy" id="2800327"/>
    <lineage>
        <taxon>Bacteria</taxon>
        <taxon>Pseudomonadati</taxon>
        <taxon>Pseudomonadota</taxon>
        <taxon>Alphaproteobacteria</taxon>
        <taxon>Hyphomicrobiales</taxon>
        <taxon>Aestuariivirgaceae</taxon>
        <taxon>Taklimakanibacter</taxon>
    </lineage>
</organism>
<reference evidence="1" key="1">
    <citation type="submission" date="2021-01" db="EMBL/GenBank/DDBJ databases">
        <authorList>
            <person name="Sun Q."/>
        </authorList>
    </citation>
    <scope>NUCLEOTIDE SEQUENCE</scope>
    <source>
        <strain evidence="1">YIM B02566</strain>
    </source>
</reference>
<evidence type="ECO:0000313" key="1">
    <source>
        <dbReference type="EMBL" id="MBK1871243.1"/>
    </source>
</evidence>
<comment type="caution">
    <text evidence="1">The sequence shown here is derived from an EMBL/GenBank/DDBJ whole genome shotgun (WGS) entry which is preliminary data.</text>
</comment>
<sequence length="295" mass="32539">MAETPPLQAVKVFDAVARHLNFTKAANELNMTQSAVSYQVKLLEDFVGTALFRREARGVALSEHGRTVAPLVRQALGDLNQAFRSARAETANLLVISTLHTFATNWLAPRLGSFQMENPEIAVRLDISQHLVNFHDDGVDIAIRTGKGDWPGLESHCIGGGNFTVVCHPAYYERIGRPKMPADLTDCIFIGPTDDWWPVWFTAAGIEPPAAFKRPGIDVETQQMAAVLASAGHGLALVHLSFVAEEFKAGKLIQPFDVMANSGTNFYLVYPEGKRLPTKTQLFRDWILKEVGQKL</sequence>
<keyword evidence="2" id="KW-1185">Reference proteome</keyword>
<accession>A0ACC5RF09</accession>
<gene>
    <name evidence="1" type="ORF">JHL16_33060</name>
</gene>
<evidence type="ECO:0000313" key="2">
    <source>
        <dbReference type="Proteomes" id="UP000616151"/>
    </source>
</evidence>
<dbReference type="Proteomes" id="UP000616151">
    <property type="component" value="Unassembled WGS sequence"/>
</dbReference>
<dbReference type="EMBL" id="JAENHL010000008">
    <property type="protein sequence ID" value="MBK1871243.1"/>
    <property type="molecule type" value="Genomic_DNA"/>
</dbReference>